<proteinExistence type="predicted"/>
<organism evidence="2 3">
    <name type="scientific">Sulfuriroseicoccus oceanibius</name>
    <dbReference type="NCBI Taxonomy" id="2707525"/>
    <lineage>
        <taxon>Bacteria</taxon>
        <taxon>Pseudomonadati</taxon>
        <taxon>Verrucomicrobiota</taxon>
        <taxon>Verrucomicrobiia</taxon>
        <taxon>Verrucomicrobiales</taxon>
        <taxon>Verrucomicrobiaceae</taxon>
        <taxon>Sulfuriroseicoccus</taxon>
    </lineage>
</organism>
<dbReference type="InterPro" id="IPR011933">
    <property type="entry name" value="Double_TM_dom"/>
</dbReference>
<dbReference type="PANTHER" id="PTHR37464:SF1">
    <property type="entry name" value="BLL2463 PROTEIN"/>
    <property type="match status" value="1"/>
</dbReference>
<feature type="domain" description="Aerotolerance regulator N-terminal" evidence="1">
    <location>
        <begin position="1"/>
        <end position="76"/>
    </location>
</feature>
<dbReference type="RefSeq" id="WP_164361755.1">
    <property type="nucleotide sequence ID" value="NZ_CP066776.1"/>
</dbReference>
<evidence type="ECO:0000313" key="3">
    <source>
        <dbReference type="Proteomes" id="UP000475117"/>
    </source>
</evidence>
<dbReference type="Gene3D" id="3.40.50.880">
    <property type="match status" value="1"/>
</dbReference>
<dbReference type="PANTHER" id="PTHR37464">
    <property type="entry name" value="BLL2463 PROTEIN"/>
    <property type="match status" value="1"/>
</dbReference>
<dbReference type="Proteomes" id="UP000475117">
    <property type="component" value="Chromosome"/>
</dbReference>
<keyword evidence="3" id="KW-1185">Reference proteome</keyword>
<sequence length="667" mass="72286">MNFLQPLILGALVFAAIPVIIHLINKRRHRTIQWAAMMFLIQASRESRGKRKLRNILILTCRVLALAALVAAIARPIAGGILGWAGSSQPDTIVLLFDRSPSMELVQYADGPSKRSMAISRISKSIRQFADGAKVVLIDSATMTPVTVSGTARLEDLPQTQASDRVADIPAMLSAAHGWIASAKPDNAEIWVVSDMQASNWHQDAGIWSALDDSFQSLKTSVPIRVLALTSESTNGAPNASVAVTRTQRHHNTLTLDLEVTNHGSDTIELPLFTSIGEGSPSQQSLRVAPGTTSVRKRIDLDASTTEAGWGKVSLPVDTNPRDNHAWFTFPDTTPLRSVVVAEPGTVGKRLILAAAPKSLTTREAEQLAPDQWQRIDWDTTSLVIWQAPVPADPAFHTTIGRFVQRGGQLAVFPTTNDDTSAANDLMGIRFAASEAAPADQQFMISEWIQESGWFANFEDGSKPVLDQLIVIRRAPVSFEGATVAANFADGQPFALTKRVGLGAVTAFTTLPDDRWSDLLRRNVLFPAVQRMIVDGSIKVGGSRLMHVGERLPGAVDTAWSPLATTSESAVSAKESAGVFTDPENRYLVALNIAPTESAIAQLDSDQVRALLENTKIRVFEERVNREDNIATPIWRAFAVCVLVFLLTEGILSLPPSPRQSQTAPMG</sequence>
<dbReference type="Pfam" id="PF07584">
    <property type="entry name" value="BatA"/>
    <property type="match status" value="1"/>
</dbReference>
<name>A0A6B3L0A3_9BACT</name>
<evidence type="ECO:0000313" key="2">
    <source>
        <dbReference type="EMBL" id="QQL43794.1"/>
    </source>
</evidence>
<dbReference type="NCBIfam" id="TIGR02226">
    <property type="entry name" value="two_anch"/>
    <property type="match status" value="1"/>
</dbReference>
<gene>
    <name evidence="2" type="ORF">G3M56_007750</name>
</gene>
<dbReference type="AlphaFoldDB" id="A0A6B3L0A3"/>
<evidence type="ECO:0000259" key="1">
    <source>
        <dbReference type="Pfam" id="PF07584"/>
    </source>
</evidence>
<dbReference type="InterPro" id="IPR029062">
    <property type="entry name" value="Class_I_gatase-like"/>
</dbReference>
<dbReference type="KEGG" id="soa:G3M56_007750"/>
<protein>
    <submittedName>
        <fullName evidence="2">BatA domain-containing protein</fullName>
    </submittedName>
</protein>
<reference evidence="2 3" key="1">
    <citation type="submission" date="2020-12" db="EMBL/GenBank/DDBJ databases">
        <title>Sulforoseuscoccus oceanibium gen. nov., sp. nov., a representative of the phylum Verrucomicrobia with special cytoplasmic membrane, and proposal of Sulforoseuscoccusaceae fam. nov.</title>
        <authorList>
            <person name="Xi F."/>
        </authorList>
    </citation>
    <scope>NUCLEOTIDE SEQUENCE [LARGE SCALE GENOMIC DNA]</scope>
    <source>
        <strain evidence="2 3">T37</strain>
    </source>
</reference>
<dbReference type="InterPro" id="IPR024163">
    <property type="entry name" value="Aerotolerance_reg_N"/>
</dbReference>
<dbReference type="EMBL" id="CP066776">
    <property type="protein sequence ID" value="QQL43794.1"/>
    <property type="molecule type" value="Genomic_DNA"/>
</dbReference>
<accession>A0A6B3L0A3</accession>